<evidence type="ECO:0000313" key="1">
    <source>
        <dbReference type="EMBL" id="QHT32820.1"/>
    </source>
</evidence>
<dbReference type="AlphaFoldDB" id="A0A6C0EX47"/>
<name>A0A6C0EX47_9ZZZZ</name>
<proteinExistence type="predicted"/>
<organism evidence="1">
    <name type="scientific">viral metagenome</name>
    <dbReference type="NCBI Taxonomy" id="1070528"/>
    <lineage>
        <taxon>unclassified sequences</taxon>
        <taxon>metagenomes</taxon>
        <taxon>organismal metagenomes</taxon>
    </lineage>
</organism>
<protein>
    <submittedName>
        <fullName evidence="1">Uncharacterized protein</fullName>
    </submittedName>
</protein>
<dbReference type="EMBL" id="MN738949">
    <property type="protein sequence ID" value="QHT32820.1"/>
    <property type="molecule type" value="Genomic_DNA"/>
</dbReference>
<reference evidence="1" key="1">
    <citation type="journal article" date="2020" name="Nature">
        <title>Giant virus diversity and host interactions through global metagenomics.</title>
        <authorList>
            <person name="Schulz F."/>
            <person name="Roux S."/>
            <person name="Paez-Espino D."/>
            <person name="Jungbluth S."/>
            <person name="Walsh D.A."/>
            <person name="Denef V.J."/>
            <person name="McMahon K.D."/>
            <person name="Konstantinidis K.T."/>
            <person name="Eloe-Fadrosh E.A."/>
            <person name="Kyrpides N.C."/>
            <person name="Woyke T."/>
        </authorList>
    </citation>
    <scope>NUCLEOTIDE SEQUENCE</scope>
    <source>
        <strain evidence="1">GVMAG-M-3300009161-30</strain>
    </source>
</reference>
<sequence length="68" mass="7142">MVKMGLLFTTPKTTNVPPTYRSGSVNSVLNQGLRVNGPTTPSSFINSVNVSMIDRIATARPSCGACGK</sequence>
<accession>A0A6C0EX47</accession>